<dbReference type="AlphaFoldDB" id="A0AAD9ZG98"/>
<evidence type="ECO:0000313" key="2">
    <source>
        <dbReference type="EMBL" id="KAK3178324.1"/>
    </source>
</evidence>
<gene>
    <name evidence="2" type="ORF">OEA41_000457</name>
</gene>
<comment type="caution">
    <text evidence="2">The sequence shown here is derived from an EMBL/GenBank/DDBJ whole genome shotgun (WGS) entry which is preliminary data.</text>
</comment>
<feature type="region of interest" description="Disordered" evidence="1">
    <location>
        <begin position="142"/>
        <end position="175"/>
    </location>
</feature>
<feature type="compositionally biased region" description="Polar residues" evidence="1">
    <location>
        <begin position="164"/>
        <end position="175"/>
    </location>
</feature>
<dbReference type="EMBL" id="JASNWA010000003">
    <property type="protein sequence ID" value="KAK3178324.1"/>
    <property type="molecule type" value="Genomic_DNA"/>
</dbReference>
<evidence type="ECO:0000313" key="3">
    <source>
        <dbReference type="Proteomes" id="UP001276659"/>
    </source>
</evidence>
<name>A0AAD9ZG98_9LECA</name>
<proteinExistence type="predicted"/>
<protein>
    <submittedName>
        <fullName evidence="2">Uncharacterized protein</fullName>
    </submittedName>
</protein>
<keyword evidence="3" id="KW-1185">Reference proteome</keyword>
<accession>A0AAD9ZG98</accession>
<evidence type="ECO:0000256" key="1">
    <source>
        <dbReference type="SAM" id="MobiDB-lite"/>
    </source>
</evidence>
<organism evidence="2 3">
    <name type="scientific">Lepraria neglecta</name>
    <dbReference type="NCBI Taxonomy" id="209136"/>
    <lineage>
        <taxon>Eukaryota</taxon>
        <taxon>Fungi</taxon>
        <taxon>Dikarya</taxon>
        <taxon>Ascomycota</taxon>
        <taxon>Pezizomycotina</taxon>
        <taxon>Lecanoromycetes</taxon>
        <taxon>OSLEUM clade</taxon>
        <taxon>Lecanoromycetidae</taxon>
        <taxon>Lecanorales</taxon>
        <taxon>Lecanorineae</taxon>
        <taxon>Stereocaulaceae</taxon>
        <taxon>Lepraria</taxon>
    </lineage>
</organism>
<reference evidence="2" key="1">
    <citation type="submission" date="2022-11" db="EMBL/GenBank/DDBJ databases">
        <title>Chromosomal genome sequence assembly and mating type (MAT) locus characterization of the leprose asexual lichenized fungus Lepraria neglecta (Nyl.) Erichsen.</title>
        <authorList>
            <person name="Allen J.L."/>
            <person name="Pfeffer B."/>
        </authorList>
    </citation>
    <scope>NUCLEOTIDE SEQUENCE</scope>
    <source>
        <strain evidence="2">Allen 5258</strain>
    </source>
</reference>
<dbReference type="Proteomes" id="UP001276659">
    <property type="component" value="Unassembled WGS sequence"/>
</dbReference>
<sequence>MIQDLQNISAVILRRAQPGNNSICQPVDFNHSLDLLVSFFQILLVNTDGIDPENTRLVFVTEVRQNATQVLSDGERSVPGSPNFDLQWFDSGASGVGESFENWDFLIHSQTSFVDQDSYALVQTGSLPNPFYTTGVQNIEKRYSSGGASPNKTPAAATKRGHSDQVTGNTDTTQGIGTLHHEEKFGEQKPDVSSYNPLVQLPWSGGNI</sequence>